<organism evidence="9 10">
    <name type="scientific">Clupea harengus</name>
    <name type="common">Atlantic herring</name>
    <dbReference type="NCBI Taxonomy" id="7950"/>
    <lineage>
        <taxon>Eukaryota</taxon>
        <taxon>Metazoa</taxon>
        <taxon>Chordata</taxon>
        <taxon>Craniata</taxon>
        <taxon>Vertebrata</taxon>
        <taxon>Euteleostomi</taxon>
        <taxon>Actinopterygii</taxon>
        <taxon>Neopterygii</taxon>
        <taxon>Teleostei</taxon>
        <taxon>Clupei</taxon>
        <taxon>Clupeiformes</taxon>
        <taxon>Clupeoidei</taxon>
        <taxon>Clupeidae</taxon>
        <taxon>Clupea</taxon>
    </lineage>
</organism>
<gene>
    <name evidence="10" type="primary">fam110b</name>
</gene>
<dbReference type="InterPro" id="IPR025740">
    <property type="entry name" value="FAM110"/>
</dbReference>
<dbReference type="Pfam" id="PF14161">
    <property type="entry name" value="FAM110_N"/>
    <property type="match status" value="1"/>
</dbReference>
<evidence type="ECO:0000313" key="9">
    <source>
        <dbReference type="Proteomes" id="UP000515152"/>
    </source>
</evidence>
<proteinExistence type="inferred from homology"/>
<dbReference type="RefSeq" id="XP_042558938.1">
    <property type="nucleotide sequence ID" value="XM_042703004.1"/>
</dbReference>
<evidence type="ECO:0000256" key="2">
    <source>
        <dbReference type="ARBA" id="ARBA00010576"/>
    </source>
</evidence>
<evidence type="ECO:0000256" key="4">
    <source>
        <dbReference type="ARBA" id="ARBA00023212"/>
    </source>
</evidence>
<dbReference type="InterPro" id="IPR025739">
    <property type="entry name" value="FAM110_N"/>
</dbReference>
<dbReference type="GO" id="GO:0005813">
    <property type="term" value="C:centrosome"/>
    <property type="evidence" value="ECO:0007669"/>
    <property type="project" value="UniProtKB-SubCell"/>
</dbReference>
<dbReference type="InterPro" id="IPR025741">
    <property type="entry name" value="FAM110_C"/>
</dbReference>
<dbReference type="KEGG" id="char:116218352"/>
<feature type="domain" description="Centrosome-associated FAM110 C-terminal" evidence="7">
    <location>
        <begin position="298"/>
        <end position="407"/>
    </location>
</feature>
<feature type="compositionally biased region" description="Polar residues" evidence="6">
    <location>
        <begin position="184"/>
        <end position="201"/>
    </location>
</feature>
<dbReference type="Pfam" id="PF14160">
    <property type="entry name" value="FAM110_C"/>
    <property type="match status" value="1"/>
</dbReference>
<protein>
    <recommendedName>
        <fullName evidence="5">Protein FAM110B</fullName>
    </recommendedName>
</protein>
<dbReference type="AlphaFoldDB" id="A0A8M1K9M9"/>
<dbReference type="Proteomes" id="UP000515152">
    <property type="component" value="Chromosome 22"/>
</dbReference>
<comment type="subcellular location">
    <subcellularLocation>
        <location evidence="1">Cytoplasm</location>
        <location evidence="1">Cytoskeleton</location>
        <location evidence="1">Microtubule organizing center</location>
        <location evidence="1">Centrosome</location>
    </subcellularLocation>
</comment>
<dbReference type="PANTHER" id="PTHR14758:SF2">
    <property type="entry name" value="PROTEIN FAM110B"/>
    <property type="match status" value="1"/>
</dbReference>
<feature type="region of interest" description="Disordered" evidence="6">
    <location>
        <begin position="182"/>
        <end position="201"/>
    </location>
</feature>
<keyword evidence="4" id="KW-0206">Cytoskeleton</keyword>
<evidence type="ECO:0000259" key="8">
    <source>
        <dbReference type="Pfam" id="PF14161"/>
    </source>
</evidence>
<dbReference type="OrthoDB" id="10028183at2759"/>
<dbReference type="PANTHER" id="PTHR14758">
    <property type="entry name" value="AGAP005440-PA"/>
    <property type="match status" value="1"/>
</dbReference>
<comment type="similarity">
    <text evidence="2">Belongs to the FAM110 family.</text>
</comment>
<evidence type="ECO:0000256" key="1">
    <source>
        <dbReference type="ARBA" id="ARBA00004300"/>
    </source>
</evidence>
<dbReference type="GeneID" id="116218352"/>
<evidence type="ECO:0000256" key="6">
    <source>
        <dbReference type="SAM" id="MobiDB-lite"/>
    </source>
</evidence>
<feature type="region of interest" description="Disordered" evidence="6">
    <location>
        <begin position="134"/>
        <end position="167"/>
    </location>
</feature>
<evidence type="ECO:0000259" key="7">
    <source>
        <dbReference type="Pfam" id="PF14160"/>
    </source>
</evidence>
<evidence type="ECO:0000256" key="5">
    <source>
        <dbReference type="ARBA" id="ARBA00039346"/>
    </source>
</evidence>
<evidence type="ECO:0000256" key="3">
    <source>
        <dbReference type="ARBA" id="ARBA00022490"/>
    </source>
</evidence>
<sequence>MPTETLQPDGKSAGQGAAYASAVPLRILNKGPDYFRRQTEPNPKRLSAVERLEADKAKYVKSQEVINAKQEPVKPSVLAKAPVCPAPVKRSSCGGGGISSASLKASNNNAKSDTCAITAKRENLNLEILKNILNSSSSSEGPPAKGMAALKPGSRSWAPHRDSTESTELGLRSFAESLKVPGTSLGSLQGRRSPQPGGNLNLSRRLLEEQAEGQRCSVLHASHSSSDIRCLCNGKPPRPACSSSSSAPPLPPKPRPQALAGCDNVLCSLERESLALPSATTTTTDQELELGSSVARRPSLHRSKSDLSDRYARAGADVERFFNYCGLDPEELESVGVESFARANSDIVSLNFRSASMISSDCDQSRHSNEDLTDEEEDGAGERVPYGISAVERNARVIKWLYSIKQARESQKVSHV</sequence>
<name>A0A8M1K9M9_CLUHA</name>
<accession>A0A8M1K9M9</accession>
<evidence type="ECO:0000313" key="10">
    <source>
        <dbReference type="RefSeq" id="XP_042558938.1"/>
    </source>
</evidence>
<dbReference type="CTD" id="90362"/>
<feature type="region of interest" description="Disordered" evidence="6">
    <location>
        <begin position="361"/>
        <end position="383"/>
    </location>
</feature>
<keyword evidence="9" id="KW-1185">Reference proteome</keyword>
<feature type="domain" description="Centrosome-associated FAM110 N-terminal" evidence="8">
    <location>
        <begin position="11"/>
        <end position="126"/>
    </location>
</feature>
<reference evidence="10" key="1">
    <citation type="submission" date="2025-08" db="UniProtKB">
        <authorList>
            <consortium name="RefSeq"/>
        </authorList>
    </citation>
    <scope>IDENTIFICATION</scope>
</reference>
<keyword evidence="3" id="KW-0963">Cytoplasm</keyword>
<feature type="region of interest" description="Disordered" evidence="6">
    <location>
        <begin position="279"/>
        <end position="305"/>
    </location>
</feature>